<gene>
    <name evidence="1" type="ORF">NM688_g7081</name>
</gene>
<organism evidence="1 2">
    <name type="scientific">Phlebia brevispora</name>
    <dbReference type="NCBI Taxonomy" id="194682"/>
    <lineage>
        <taxon>Eukaryota</taxon>
        <taxon>Fungi</taxon>
        <taxon>Dikarya</taxon>
        <taxon>Basidiomycota</taxon>
        <taxon>Agaricomycotina</taxon>
        <taxon>Agaricomycetes</taxon>
        <taxon>Polyporales</taxon>
        <taxon>Meruliaceae</taxon>
        <taxon>Phlebia</taxon>
    </lineage>
</organism>
<keyword evidence="2" id="KW-1185">Reference proteome</keyword>
<evidence type="ECO:0000313" key="1">
    <source>
        <dbReference type="EMBL" id="KAJ3534776.1"/>
    </source>
</evidence>
<evidence type="ECO:0000313" key="2">
    <source>
        <dbReference type="Proteomes" id="UP001148662"/>
    </source>
</evidence>
<protein>
    <submittedName>
        <fullName evidence="1">Uncharacterized protein</fullName>
    </submittedName>
</protein>
<reference evidence="1" key="1">
    <citation type="submission" date="2022-07" db="EMBL/GenBank/DDBJ databases">
        <title>Genome Sequence of Phlebia brevispora.</title>
        <authorList>
            <person name="Buettner E."/>
        </authorList>
    </citation>
    <scope>NUCLEOTIDE SEQUENCE</scope>
    <source>
        <strain evidence="1">MPL23</strain>
    </source>
</reference>
<dbReference type="Proteomes" id="UP001148662">
    <property type="component" value="Unassembled WGS sequence"/>
</dbReference>
<name>A0ACC1S9C3_9APHY</name>
<dbReference type="EMBL" id="JANHOG010001582">
    <property type="protein sequence ID" value="KAJ3534776.1"/>
    <property type="molecule type" value="Genomic_DNA"/>
</dbReference>
<comment type="caution">
    <text evidence="1">The sequence shown here is derived from an EMBL/GenBank/DDBJ whole genome shotgun (WGS) entry which is preliminary data.</text>
</comment>
<sequence>MSAALYTRSFLEILRRTKTSGSLVRADVICSNMLELWSLGDFLSHAGRNVEHVKFNVSRLYEGEIPEIADHVRKCLSLAPSCSSLETLTLRLNLDPLNDRLTSAMFTIVPCLMRHAPASLQKVVIELDLPLSKEGLRRTREVGDVIHFVDKCMTVDWSYLALAAKEYSIQHIQVVWRTGAVYSPDVAEQLTAMNLIRPFPGKVRLVNVSHALLGMLFCAFCVALTGILD</sequence>
<accession>A0ACC1S9C3</accession>
<proteinExistence type="predicted"/>